<protein>
    <submittedName>
        <fullName evidence="1">Uncharacterized protein</fullName>
    </submittedName>
</protein>
<accession>A0ABP0TGS5</accession>
<name>A0ABP0TGS5_9BRYO</name>
<dbReference type="EMBL" id="OZ019903">
    <property type="protein sequence ID" value="CAK9195847.1"/>
    <property type="molecule type" value="Genomic_DNA"/>
</dbReference>
<gene>
    <name evidence="1" type="ORF">CSSPTR1EN2_LOCUS3178</name>
</gene>
<evidence type="ECO:0000313" key="1">
    <source>
        <dbReference type="EMBL" id="CAK9195847.1"/>
    </source>
</evidence>
<dbReference type="Proteomes" id="UP001497512">
    <property type="component" value="Chromosome 11"/>
</dbReference>
<keyword evidence="2" id="KW-1185">Reference proteome</keyword>
<organism evidence="1 2">
    <name type="scientific">Sphagnum troendelagicum</name>
    <dbReference type="NCBI Taxonomy" id="128251"/>
    <lineage>
        <taxon>Eukaryota</taxon>
        <taxon>Viridiplantae</taxon>
        <taxon>Streptophyta</taxon>
        <taxon>Embryophyta</taxon>
        <taxon>Bryophyta</taxon>
        <taxon>Sphagnophytina</taxon>
        <taxon>Sphagnopsida</taxon>
        <taxon>Sphagnales</taxon>
        <taxon>Sphagnaceae</taxon>
        <taxon>Sphagnum</taxon>
    </lineage>
</organism>
<evidence type="ECO:0000313" key="2">
    <source>
        <dbReference type="Proteomes" id="UP001497512"/>
    </source>
</evidence>
<sequence length="202" mass="21797">MPPDVIERAQCLNPLDFNSGFNGVFLRKTTRPEQADLASMSYRKHTAIASDAVTEGVKGNLPAEKILKVMNSQLTTAESSVDSQIASQELVESLKFAVEPERVGTGFSLGNDNVAPEETSKPQFSECKKSLSKQGNARRGFKANIGKPIVRYHAKGGGLDVAIQKHALRFHKEKATVQTSILSRPDTNSILNPTEGGAGVMT</sequence>
<reference evidence="1" key="1">
    <citation type="submission" date="2024-02" db="EMBL/GenBank/DDBJ databases">
        <authorList>
            <consortium name="ELIXIR-Norway"/>
            <consortium name="Elixir Norway"/>
        </authorList>
    </citation>
    <scope>NUCLEOTIDE SEQUENCE</scope>
</reference>
<proteinExistence type="predicted"/>